<organism evidence="1 2">
    <name type="scientific">Pseudomonas syringae pv. actinidiae ICMP 19096</name>
    <dbReference type="NCBI Taxonomy" id="1194405"/>
    <lineage>
        <taxon>Bacteria</taxon>
        <taxon>Pseudomonadati</taxon>
        <taxon>Pseudomonadota</taxon>
        <taxon>Gammaproteobacteria</taxon>
        <taxon>Pseudomonadales</taxon>
        <taxon>Pseudomonadaceae</taxon>
        <taxon>Pseudomonas</taxon>
        <taxon>Pseudomonas syringae</taxon>
    </lineage>
</organism>
<dbReference type="Proteomes" id="UP000018849">
    <property type="component" value="Unassembled WGS sequence"/>
</dbReference>
<evidence type="ECO:0000313" key="1">
    <source>
        <dbReference type="EMBL" id="EPN42232.1"/>
    </source>
</evidence>
<accession>A0A656JP20</accession>
<comment type="caution">
    <text evidence="1">The sequence shown here is derived from an EMBL/GenBank/DDBJ whole genome shotgun (WGS) entry which is preliminary data.</text>
</comment>
<name>A0A656JP20_PSESF</name>
<dbReference type="AlphaFoldDB" id="A0A656JP20"/>
<gene>
    <name evidence="1" type="ORF">A245_35365</name>
</gene>
<protein>
    <submittedName>
        <fullName evidence="1">Uncharacterized protein</fullName>
    </submittedName>
</protein>
<evidence type="ECO:0000313" key="2">
    <source>
        <dbReference type="Proteomes" id="UP000018849"/>
    </source>
</evidence>
<reference evidence="1 2" key="1">
    <citation type="journal article" date="2013" name="PLoS Pathog.">
        <title>Genomic analysis of the Kiwifruit pathogen Pseudomonas syringae pv. actinidiae provides insight into the origins of an emergent plant disease.</title>
        <authorList>
            <person name="McCann H.C."/>
            <person name="Rikkerink E.H."/>
            <person name="Bertels F."/>
            <person name="Fiers M."/>
            <person name="Lu A."/>
            <person name="Rees-George J."/>
            <person name="Andersen M.T."/>
            <person name="Gleave A.P."/>
            <person name="Haubold B."/>
            <person name="Wohlers M.W."/>
            <person name="Guttman D.S."/>
            <person name="Wang P.W."/>
            <person name="Straub C."/>
            <person name="Vanneste J.L."/>
            <person name="Rainey P.B."/>
            <person name="Templeton M.D."/>
        </authorList>
    </citation>
    <scope>NUCLEOTIDE SEQUENCE [LARGE SCALE GENOMIC DNA]</scope>
    <source>
        <strain evidence="1 2">ICMP 19096</strain>
    </source>
</reference>
<proteinExistence type="predicted"/>
<sequence>MPASDVHCIMKWVSHLDYPWCHPEAFVNNSPDLETLEEVIQYVTADSAI</sequence>
<dbReference type="EMBL" id="AOKF01003035">
    <property type="protein sequence ID" value="EPN42232.1"/>
    <property type="molecule type" value="Genomic_DNA"/>
</dbReference>